<evidence type="ECO:0008006" key="4">
    <source>
        <dbReference type="Google" id="ProtNLM"/>
    </source>
</evidence>
<dbReference type="GO" id="GO:0008237">
    <property type="term" value="F:metallopeptidase activity"/>
    <property type="evidence" value="ECO:0007669"/>
    <property type="project" value="InterPro"/>
</dbReference>
<dbReference type="EMBL" id="BJMH01000078">
    <property type="protein sequence ID" value="GEB35932.1"/>
    <property type="molecule type" value="Genomic_DNA"/>
</dbReference>
<gene>
    <name evidence="2" type="ORF">BPA01_55120</name>
</gene>
<feature type="signal peptide" evidence="1">
    <location>
        <begin position="1"/>
        <end position="24"/>
    </location>
</feature>
<dbReference type="SUPFAM" id="SSF55486">
    <property type="entry name" value="Metalloproteases ('zincins'), catalytic domain"/>
    <property type="match status" value="1"/>
</dbReference>
<dbReference type="Proteomes" id="UP000316882">
    <property type="component" value="Unassembled WGS sequence"/>
</dbReference>
<evidence type="ECO:0000313" key="2">
    <source>
        <dbReference type="EMBL" id="GEB35932.1"/>
    </source>
</evidence>
<dbReference type="AlphaFoldDB" id="A0A4Y3PN09"/>
<feature type="chain" id="PRO_5039500097" description="Peptidase M10 metallopeptidase domain-containing protein" evidence="1">
    <location>
        <begin position="25"/>
        <end position="201"/>
    </location>
</feature>
<sequence length="201" mass="22196">MNKRKNITALMIALSISLCSVVSASGPLTGAKAFYSGGGFKNLSVTQNLRYMVAPSAKSLFSEEIDWAISEYSSIDDVNFGFEKVSWISDRPDLMIFNSDDNPHLGDLPGIMLPCNYNSNGACKDTSYNSRWDASVVLLSYDNMKDQDFSPTNRKKTVIHEFGHVYALEHQPANTDSIMVGGKGTLTSPTDLDVSNLQWKY</sequence>
<comment type="caution">
    <text evidence="2">The sequence shown here is derived from an EMBL/GenBank/DDBJ whole genome shotgun (WGS) entry which is preliminary data.</text>
</comment>
<name>A0A4Y3PN09_BREPA</name>
<proteinExistence type="predicted"/>
<keyword evidence="3" id="KW-1185">Reference proteome</keyword>
<evidence type="ECO:0000256" key="1">
    <source>
        <dbReference type="SAM" id="SignalP"/>
    </source>
</evidence>
<protein>
    <recommendedName>
        <fullName evidence="4">Peptidase M10 metallopeptidase domain-containing protein</fullName>
    </recommendedName>
</protein>
<dbReference type="Gene3D" id="3.40.390.10">
    <property type="entry name" value="Collagenase (Catalytic Domain)"/>
    <property type="match status" value="1"/>
</dbReference>
<accession>A0A4Y3PN09</accession>
<keyword evidence="1" id="KW-0732">Signal</keyword>
<reference evidence="2 3" key="1">
    <citation type="submission" date="2019-06" db="EMBL/GenBank/DDBJ databases">
        <title>Whole genome shotgun sequence of Brevibacillus parabrevis NBRC 12334.</title>
        <authorList>
            <person name="Hosoyama A."/>
            <person name="Uohara A."/>
            <person name="Ohji S."/>
            <person name="Ichikawa N."/>
        </authorList>
    </citation>
    <scope>NUCLEOTIDE SEQUENCE [LARGE SCALE GENOMIC DNA]</scope>
    <source>
        <strain evidence="2 3">NBRC 12334</strain>
    </source>
</reference>
<evidence type="ECO:0000313" key="3">
    <source>
        <dbReference type="Proteomes" id="UP000316882"/>
    </source>
</evidence>
<dbReference type="RefSeq" id="WP_122962698.1">
    <property type="nucleotide sequence ID" value="NZ_BJMH01000078.1"/>
</dbReference>
<organism evidence="2 3">
    <name type="scientific">Brevibacillus parabrevis</name>
    <dbReference type="NCBI Taxonomy" id="54914"/>
    <lineage>
        <taxon>Bacteria</taxon>
        <taxon>Bacillati</taxon>
        <taxon>Bacillota</taxon>
        <taxon>Bacilli</taxon>
        <taxon>Bacillales</taxon>
        <taxon>Paenibacillaceae</taxon>
        <taxon>Brevibacillus</taxon>
    </lineage>
</organism>
<dbReference type="InterPro" id="IPR024079">
    <property type="entry name" value="MetalloPept_cat_dom_sf"/>
</dbReference>